<organism evidence="1 2">
    <name type="scientific">Mesorhizobium album</name>
    <dbReference type="NCBI Taxonomy" id="3072314"/>
    <lineage>
        <taxon>Bacteria</taxon>
        <taxon>Pseudomonadati</taxon>
        <taxon>Pseudomonadota</taxon>
        <taxon>Alphaproteobacteria</taxon>
        <taxon>Hyphomicrobiales</taxon>
        <taxon>Phyllobacteriaceae</taxon>
        <taxon>Mesorhizobium</taxon>
    </lineage>
</organism>
<dbReference type="EMBL" id="JAVIIW010000025">
    <property type="protein sequence ID" value="MDX8480910.1"/>
    <property type="molecule type" value="Genomic_DNA"/>
</dbReference>
<proteinExistence type="predicted"/>
<dbReference type="RefSeq" id="WP_320222772.1">
    <property type="nucleotide sequence ID" value="NZ_JAVIIW010000025.1"/>
</dbReference>
<accession>A0ABU4Y1T5</accession>
<protein>
    <submittedName>
        <fullName evidence="1">Uncharacterized protein</fullName>
    </submittedName>
</protein>
<name>A0ABU4Y1T5_9HYPH</name>
<reference evidence="1 2" key="1">
    <citation type="submission" date="2023-08" db="EMBL/GenBank/DDBJ databases">
        <title>Implementing the SeqCode for naming new Mesorhizobium species isolated from Vachellia karroo root nodules.</title>
        <authorList>
            <person name="Van Lill M."/>
        </authorList>
    </citation>
    <scope>NUCLEOTIDE SEQUENCE [LARGE SCALE GENOMIC DNA]</scope>
    <source>
        <strain evidence="1 2">VK24D</strain>
    </source>
</reference>
<keyword evidence="2" id="KW-1185">Reference proteome</keyword>
<gene>
    <name evidence="1" type="ORF">RFN28_20980</name>
</gene>
<dbReference type="Proteomes" id="UP001287059">
    <property type="component" value="Unassembled WGS sequence"/>
</dbReference>
<evidence type="ECO:0000313" key="1">
    <source>
        <dbReference type="EMBL" id="MDX8480910.1"/>
    </source>
</evidence>
<sequence>MKMLGGTEMGTGSFGGAGSGALGRSGSGAGTRSIVDRIKAAFGGGAAEFFSWRSSGGGPDAAKADQLVRDTLKGRNVGGFLLKVLTSATVNGCFDDLFKLSAMLRDGQWEPIAAEFGIGNGPGCFADLASRMLERNQGGGETAREVANSTILDVLIAVCGSDDLFLDGTAVQILASVHVEVLDSLSGHFLGALLWRDLQRELPPLQAAEIPVVKDAAQRLADHLIERFDRRFHADGVSHRDLLRTVADNQQWTLDKLREKAA</sequence>
<comment type="caution">
    <text evidence="1">The sequence shown here is derived from an EMBL/GenBank/DDBJ whole genome shotgun (WGS) entry which is preliminary data.</text>
</comment>
<evidence type="ECO:0000313" key="2">
    <source>
        <dbReference type="Proteomes" id="UP001287059"/>
    </source>
</evidence>